<evidence type="ECO:0000313" key="1">
    <source>
        <dbReference type="EMBL" id="AXB56063.1"/>
    </source>
</evidence>
<keyword evidence="2" id="KW-1185">Reference proteome</keyword>
<dbReference type="AlphaFoldDB" id="A0A344LQ71"/>
<dbReference type="EMBL" id="CP030261">
    <property type="protein sequence ID" value="AXB56063.1"/>
    <property type="molecule type" value="Genomic_DNA"/>
</dbReference>
<name>A0A344LQ71_9FLAO</name>
<proteinExistence type="predicted"/>
<dbReference type="KEGG" id="ffl:HYN86_05390"/>
<sequence length="315" mass="37154">MYACLQNTKVMQNPEITEKNFINKLSSEVKRYDYEPLYYLSYEQNSCFSEIINDIPVNVNFQKESRGETFEINNFIFKSGTQKVTIRLYPAGKMGSADFSTLMSDTDMKIEITEADNKNRNAKDKEIATYITPLDLKVDVEGYQTSKFKFTGKHYFEANFTFEAKVPYKVKGFDNAQDLREWNKETLLKKLVSEYNEVKNIYQNKEYDNIAKTSYDGLRNQFVAEYQNREHINDVWNMLMEVYKQPTFEMQQIEDYKLMFFAEGRLVALMQNSKAPRVRGNTVLWAKFNRGEGIETLFCNSYFYISKGETEFKIY</sequence>
<organism evidence="1 2">
    <name type="scientific">Flavobacterium fluviale</name>
    <dbReference type="NCBI Taxonomy" id="2249356"/>
    <lineage>
        <taxon>Bacteria</taxon>
        <taxon>Pseudomonadati</taxon>
        <taxon>Bacteroidota</taxon>
        <taxon>Flavobacteriia</taxon>
        <taxon>Flavobacteriales</taxon>
        <taxon>Flavobacteriaceae</taxon>
        <taxon>Flavobacterium</taxon>
    </lineage>
</organism>
<reference evidence="1 2" key="1">
    <citation type="submission" date="2018-06" db="EMBL/GenBank/DDBJ databases">
        <title>Genome sequencing of Flavobacterium.</title>
        <authorList>
            <person name="Baek M.-G."/>
            <person name="Yi H."/>
        </authorList>
    </citation>
    <scope>NUCLEOTIDE SEQUENCE [LARGE SCALE GENOMIC DNA]</scope>
    <source>
        <strain evidence="1 2">HYN0086</strain>
    </source>
</reference>
<protein>
    <submittedName>
        <fullName evidence="1">Uncharacterized protein</fullName>
    </submittedName>
</protein>
<accession>A0A344LQ71</accession>
<gene>
    <name evidence="1" type="ORF">HYN86_05390</name>
</gene>
<evidence type="ECO:0000313" key="2">
    <source>
        <dbReference type="Proteomes" id="UP000251561"/>
    </source>
</evidence>
<dbReference type="OrthoDB" id="1149023at2"/>
<dbReference type="Proteomes" id="UP000251561">
    <property type="component" value="Chromosome"/>
</dbReference>